<dbReference type="SUPFAM" id="SSF55347">
    <property type="entry name" value="Glyceraldehyde-3-phosphate dehydrogenase-like, C-terminal domain"/>
    <property type="match status" value="1"/>
</dbReference>
<accession>A0A1F6CS01</accession>
<organism evidence="4 5">
    <name type="scientific">Handelsmanbacteria sp. (strain RIFCSPLOWO2_12_FULL_64_10)</name>
    <dbReference type="NCBI Taxonomy" id="1817868"/>
    <lineage>
        <taxon>Bacteria</taxon>
        <taxon>Candidatus Handelsmaniibacteriota</taxon>
    </lineage>
</organism>
<reference evidence="4 5" key="1">
    <citation type="journal article" date="2016" name="Nat. Commun.">
        <title>Thousands of microbial genomes shed light on interconnected biogeochemical processes in an aquifer system.</title>
        <authorList>
            <person name="Anantharaman K."/>
            <person name="Brown C.T."/>
            <person name="Hug L.A."/>
            <person name="Sharon I."/>
            <person name="Castelle C.J."/>
            <person name="Probst A.J."/>
            <person name="Thomas B.C."/>
            <person name="Singh A."/>
            <person name="Wilkins M.J."/>
            <person name="Karaoz U."/>
            <person name="Brodie E.L."/>
            <person name="Williams K.H."/>
            <person name="Hubbard S.S."/>
            <person name="Banfield J.F."/>
        </authorList>
    </citation>
    <scope>NUCLEOTIDE SEQUENCE [LARGE SCALE GENOMIC DNA]</scope>
    <source>
        <strain evidence="5">RIFCSPLOWO2_12_FULL_64_10</strain>
    </source>
</reference>
<proteinExistence type="predicted"/>
<evidence type="ECO:0000259" key="2">
    <source>
        <dbReference type="Pfam" id="PF01408"/>
    </source>
</evidence>
<keyword evidence="1" id="KW-0560">Oxidoreductase</keyword>
<dbReference type="EMBL" id="MFKF01000163">
    <property type="protein sequence ID" value="OGG51905.1"/>
    <property type="molecule type" value="Genomic_DNA"/>
</dbReference>
<evidence type="ECO:0000313" key="4">
    <source>
        <dbReference type="EMBL" id="OGG51905.1"/>
    </source>
</evidence>
<dbReference type="PANTHER" id="PTHR43818">
    <property type="entry name" value="BCDNA.GH03377"/>
    <property type="match status" value="1"/>
</dbReference>
<dbReference type="GO" id="GO:0000166">
    <property type="term" value="F:nucleotide binding"/>
    <property type="evidence" value="ECO:0007669"/>
    <property type="project" value="InterPro"/>
</dbReference>
<dbReference type="Pfam" id="PF01408">
    <property type="entry name" value="GFO_IDH_MocA"/>
    <property type="match status" value="1"/>
</dbReference>
<dbReference type="InterPro" id="IPR036291">
    <property type="entry name" value="NAD(P)-bd_dom_sf"/>
</dbReference>
<dbReference type="InterPro" id="IPR000683">
    <property type="entry name" value="Gfo/Idh/MocA-like_OxRdtase_N"/>
</dbReference>
<dbReference type="AlphaFoldDB" id="A0A1F6CS01"/>
<gene>
    <name evidence="4" type="ORF">A3F84_02835</name>
</gene>
<comment type="caution">
    <text evidence="4">The sequence shown here is derived from an EMBL/GenBank/DDBJ whole genome shotgun (WGS) entry which is preliminary data.</text>
</comment>
<dbReference type="SUPFAM" id="SSF51735">
    <property type="entry name" value="NAD(P)-binding Rossmann-fold domains"/>
    <property type="match status" value="1"/>
</dbReference>
<dbReference type="Gene3D" id="3.30.360.10">
    <property type="entry name" value="Dihydrodipicolinate Reductase, domain 2"/>
    <property type="match status" value="1"/>
</dbReference>
<evidence type="ECO:0000313" key="5">
    <source>
        <dbReference type="Proteomes" id="UP000178606"/>
    </source>
</evidence>
<feature type="domain" description="GFO/IDH/MocA-like oxidoreductase" evidence="3">
    <location>
        <begin position="147"/>
        <end position="242"/>
    </location>
</feature>
<dbReference type="InterPro" id="IPR055170">
    <property type="entry name" value="GFO_IDH_MocA-like_dom"/>
</dbReference>
<evidence type="ECO:0000256" key="1">
    <source>
        <dbReference type="ARBA" id="ARBA00023002"/>
    </source>
</evidence>
<dbReference type="InterPro" id="IPR050463">
    <property type="entry name" value="Gfo/Idh/MocA_oxidrdct_glycsds"/>
</dbReference>
<dbReference type="Gene3D" id="3.40.50.720">
    <property type="entry name" value="NAD(P)-binding Rossmann-like Domain"/>
    <property type="match status" value="1"/>
</dbReference>
<name>A0A1F6CS01_HANXR</name>
<protein>
    <submittedName>
        <fullName evidence="4">Uncharacterized protein</fullName>
    </submittedName>
</protein>
<feature type="domain" description="Gfo/Idh/MocA-like oxidoreductase N-terminal" evidence="2">
    <location>
        <begin position="5"/>
        <end position="127"/>
    </location>
</feature>
<evidence type="ECO:0000259" key="3">
    <source>
        <dbReference type="Pfam" id="PF22725"/>
    </source>
</evidence>
<dbReference type="Proteomes" id="UP000178606">
    <property type="component" value="Unassembled WGS sequence"/>
</dbReference>
<dbReference type="PANTHER" id="PTHR43818:SF11">
    <property type="entry name" value="BCDNA.GH03377"/>
    <property type="match status" value="1"/>
</dbReference>
<dbReference type="GO" id="GO:0016491">
    <property type="term" value="F:oxidoreductase activity"/>
    <property type="evidence" value="ECO:0007669"/>
    <property type="project" value="UniProtKB-KW"/>
</dbReference>
<sequence length="352" mass="38493">MKPVRLGFIGLGHISTHAHLPGLAPLIEAGEVVLRAFCDVSEENVKKQAEVFKPGAVYTDHRAMLEKEGLDAVYVCIPPTLHTDEVLTTVEKGVAVFVEKPQTLDLAQAVRFDAAVRKAGVVSQVGFMSRYYPSSEKVRDLLRERTPRHAQVQLFYGGKPIRYWTSRYELCGGSFVENTIHMVDLLRYFLGDITLASAFYVARRPGEGPEPMNLPHVYNVSYRFASGATANCTTSRVLTNVNASRREVVIVSDDSLIEWSGQKVVENGKTVYEAAERPNPFALQARAFVEAVRAGDPGRMRSSYANGMNSLAAVLGANASAERGGQVVALDDLIAGKVTWTPPRGDGSPRNP</sequence>
<dbReference type="Pfam" id="PF22725">
    <property type="entry name" value="GFO_IDH_MocA_C3"/>
    <property type="match status" value="1"/>
</dbReference>